<evidence type="ECO:0000313" key="2">
    <source>
        <dbReference type="Proteomes" id="UP000317315"/>
    </source>
</evidence>
<keyword evidence="2" id="KW-1185">Reference proteome</keyword>
<sequence>MSYRLMDIIDLSKLYGDVEPHYTWRVYINKDTQTGRYKVVISGLSRKEYLNIYGTRQEVEAKLKSLIKHLGKTLSSL</sequence>
<accession>A0A521ENE7</accession>
<dbReference type="Proteomes" id="UP000317315">
    <property type="component" value="Unassembled WGS sequence"/>
</dbReference>
<gene>
    <name evidence="1" type="ORF">SAMN06269117_1481</name>
</gene>
<proteinExistence type="predicted"/>
<dbReference type="AlphaFoldDB" id="A0A521ENE7"/>
<evidence type="ECO:0000313" key="1">
    <source>
        <dbReference type="EMBL" id="SMO85438.1"/>
    </source>
</evidence>
<reference evidence="1 2" key="1">
    <citation type="submission" date="2017-05" db="EMBL/GenBank/DDBJ databases">
        <authorList>
            <person name="Varghese N."/>
            <person name="Submissions S."/>
        </authorList>
    </citation>
    <scope>NUCLEOTIDE SEQUENCE [LARGE SCALE GENOMIC DNA]</scope>
    <source>
        <strain evidence="1 2">DSM 16304</strain>
    </source>
</reference>
<protein>
    <submittedName>
        <fullName evidence="1">Uncharacterized protein</fullName>
    </submittedName>
</protein>
<dbReference type="EMBL" id="FXTM01000048">
    <property type="protein sequence ID" value="SMO85438.1"/>
    <property type="molecule type" value="Genomic_DNA"/>
</dbReference>
<organism evidence="1 2">
    <name type="scientific">Balnearium lithotrophicum</name>
    <dbReference type="NCBI Taxonomy" id="223788"/>
    <lineage>
        <taxon>Bacteria</taxon>
        <taxon>Pseudomonadati</taxon>
        <taxon>Aquificota</taxon>
        <taxon>Aquificia</taxon>
        <taxon>Desulfurobacteriales</taxon>
        <taxon>Desulfurobacteriaceae</taxon>
        <taxon>Balnearium</taxon>
    </lineage>
</organism>
<name>A0A521ENE7_9BACT</name>